<dbReference type="EMBL" id="MK500595">
    <property type="protein sequence ID" value="QBK93390.1"/>
    <property type="molecule type" value="Genomic_DNA"/>
</dbReference>
<proteinExistence type="predicted"/>
<sequence length="341" mass="39500">MITIISPKNIYYDLEEILSHPESDLKREKRLKRFKIISELMMKPVVTNIMDKTNMVQDVYDVGDFKQLCLQKSSRSRSLMFVKSDPTATLQKTIDAKLTEKLHSSIKGCYLRECDIVQRLSVQFKKHLGCAFEKRCILSLKGSVAARIVLHRYCDTLDLPAEFKQNVNDAFPIHGDNDSILYIPTELQTPKTMKIVNRTVLKLFNKVSREYLNDKSFIEQCDKMGNVFVDGIKLKTKLGKGSEVFCSCISPTRLIIRKRAGQFFKISKNIVEYKDTSFLLYRMMIPFLVQHEDHVVQRYAEFLDLSIPLAFDSNLKHVFDPDSTGGLFEKIDIESIRKYLR</sequence>
<reference evidence="1" key="1">
    <citation type="journal article" date="2019" name="MBio">
        <title>Virus Genomes from Deep Sea Sediments Expand the Ocean Megavirome and Support Independent Origins of Viral Gigantism.</title>
        <authorList>
            <person name="Backstrom D."/>
            <person name="Yutin N."/>
            <person name="Jorgensen S.L."/>
            <person name="Dharamshi J."/>
            <person name="Homa F."/>
            <person name="Zaremba-Niedwiedzka K."/>
            <person name="Spang A."/>
            <person name="Wolf Y.I."/>
            <person name="Koonin E.V."/>
            <person name="Ettema T.J."/>
        </authorList>
    </citation>
    <scope>NUCLEOTIDE SEQUENCE</scope>
</reference>
<evidence type="ECO:0000313" key="1">
    <source>
        <dbReference type="EMBL" id="QBK93390.1"/>
    </source>
</evidence>
<gene>
    <name evidence="1" type="ORF">LCPAC404_00940</name>
</gene>
<accession>A0A481ZE46</accession>
<organism evidence="1">
    <name type="scientific">Pithovirus LCPAC404</name>
    <dbReference type="NCBI Taxonomy" id="2506597"/>
    <lineage>
        <taxon>Viruses</taxon>
        <taxon>Pithoviruses</taxon>
    </lineage>
</organism>
<protein>
    <submittedName>
        <fullName evidence="1">Uncharacterized protein</fullName>
    </submittedName>
</protein>
<name>A0A481ZE46_9VIRU</name>